<sequence>MDNANISICQQFQKSVFHVLGLKVLSINQFDRKHSPLEFWCQNNKNSTYPPKFAIPMYYTLGINPNNIQVADSDADAQGWLKLCYTLYPVALICMTSSFLIIRLNRLILFMCHFSVLCMIFELILFVTCLKYNLDISAPIQNIYNLQAICICIINLFAVFYGFYNKANRLSPFRIVQNLRAQKNSLGWKKIYRQTSKNINLTFLAVGQEQVIVYWLEISIHHNTGIELENWKFSCFVLNMKINWEIKGIAKRFLDFNRKYAESNAFLTHNPILVTEVALKGIAYAFFPSSPHHLLEECI</sequence>
<keyword evidence="1" id="KW-0472">Membrane</keyword>
<dbReference type="AlphaFoldDB" id="A0A6G0TE08"/>
<comment type="caution">
    <text evidence="2">The sequence shown here is derived from an EMBL/GenBank/DDBJ whole genome shotgun (WGS) entry which is preliminary data.</text>
</comment>
<keyword evidence="1" id="KW-1133">Transmembrane helix</keyword>
<gene>
    <name evidence="2" type="ORF">AGLY_011430</name>
</gene>
<organism evidence="2 3">
    <name type="scientific">Aphis glycines</name>
    <name type="common">Soybean aphid</name>
    <dbReference type="NCBI Taxonomy" id="307491"/>
    <lineage>
        <taxon>Eukaryota</taxon>
        <taxon>Metazoa</taxon>
        <taxon>Ecdysozoa</taxon>
        <taxon>Arthropoda</taxon>
        <taxon>Hexapoda</taxon>
        <taxon>Insecta</taxon>
        <taxon>Pterygota</taxon>
        <taxon>Neoptera</taxon>
        <taxon>Paraneoptera</taxon>
        <taxon>Hemiptera</taxon>
        <taxon>Sternorrhyncha</taxon>
        <taxon>Aphidomorpha</taxon>
        <taxon>Aphidoidea</taxon>
        <taxon>Aphididae</taxon>
        <taxon>Aphidini</taxon>
        <taxon>Aphis</taxon>
        <taxon>Aphis</taxon>
    </lineage>
</organism>
<reference evidence="2 3" key="1">
    <citation type="submission" date="2019-08" db="EMBL/GenBank/DDBJ databases">
        <title>The genome of the soybean aphid Biotype 1, its phylome, world population structure and adaptation to the North American continent.</title>
        <authorList>
            <person name="Giordano R."/>
            <person name="Donthu R.K."/>
            <person name="Hernandez A.G."/>
            <person name="Wright C.L."/>
            <person name="Zimin A.V."/>
        </authorList>
    </citation>
    <scope>NUCLEOTIDE SEQUENCE [LARGE SCALE GENOMIC DNA]</scope>
    <source>
        <tissue evidence="2">Whole aphids</tissue>
    </source>
</reference>
<feature type="transmembrane region" description="Helical" evidence="1">
    <location>
        <begin position="83"/>
        <end position="102"/>
    </location>
</feature>
<accession>A0A6G0TE08</accession>
<dbReference type="Proteomes" id="UP000475862">
    <property type="component" value="Unassembled WGS sequence"/>
</dbReference>
<keyword evidence="1" id="KW-0812">Transmembrane</keyword>
<feature type="transmembrane region" description="Helical" evidence="1">
    <location>
        <begin position="108"/>
        <end position="130"/>
    </location>
</feature>
<feature type="transmembrane region" description="Helical" evidence="1">
    <location>
        <begin position="142"/>
        <end position="164"/>
    </location>
</feature>
<dbReference type="EMBL" id="VYZN01000042">
    <property type="protein sequence ID" value="KAE9530968.1"/>
    <property type="molecule type" value="Genomic_DNA"/>
</dbReference>
<evidence type="ECO:0000256" key="1">
    <source>
        <dbReference type="SAM" id="Phobius"/>
    </source>
</evidence>
<proteinExistence type="predicted"/>
<protein>
    <submittedName>
        <fullName evidence="2">Uncharacterized protein</fullName>
    </submittedName>
</protein>
<evidence type="ECO:0000313" key="2">
    <source>
        <dbReference type="EMBL" id="KAE9530968.1"/>
    </source>
</evidence>
<name>A0A6G0TE08_APHGL</name>
<keyword evidence="3" id="KW-1185">Reference proteome</keyword>
<evidence type="ECO:0000313" key="3">
    <source>
        <dbReference type="Proteomes" id="UP000475862"/>
    </source>
</evidence>